<dbReference type="Gene3D" id="3.40.50.2000">
    <property type="entry name" value="Glycogen Phosphorylase B"/>
    <property type="match status" value="2"/>
</dbReference>
<dbReference type="InterPro" id="IPR001296">
    <property type="entry name" value="Glyco_trans_1"/>
</dbReference>
<dbReference type="GO" id="GO:1901135">
    <property type="term" value="P:carbohydrate derivative metabolic process"/>
    <property type="evidence" value="ECO:0007669"/>
    <property type="project" value="UniProtKB-ARBA"/>
</dbReference>
<dbReference type="AlphaFoldDB" id="A0ABD5AGP5"/>
<dbReference type="Proteomes" id="UP001177883">
    <property type="component" value="Unassembled WGS sequence"/>
</dbReference>
<proteinExistence type="predicted"/>
<dbReference type="Pfam" id="PF13439">
    <property type="entry name" value="Glyco_transf_4"/>
    <property type="match status" value="1"/>
</dbReference>
<organism evidence="3 4">
    <name type="scientific">Vibrio splendidus</name>
    <dbReference type="NCBI Taxonomy" id="29497"/>
    <lineage>
        <taxon>Bacteria</taxon>
        <taxon>Pseudomonadati</taxon>
        <taxon>Pseudomonadota</taxon>
        <taxon>Gammaproteobacteria</taxon>
        <taxon>Vibrionales</taxon>
        <taxon>Vibrionaceae</taxon>
        <taxon>Vibrio</taxon>
    </lineage>
</organism>
<dbReference type="PANTHER" id="PTHR12526">
    <property type="entry name" value="GLYCOSYLTRANSFERASE"/>
    <property type="match status" value="1"/>
</dbReference>
<dbReference type="SUPFAM" id="SSF53756">
    <property type="entry name" value="UDP-Glycosyltransferase/glycogen phosphorylase"/>
    <property type="match status" value="1"/>
</dbReference>
<dbReference type="Pfam" id="PF00534">
    <property type="entry name" value="Glycos_transf_1"/>
    <property type="match status" value="1"/>
</dbReference>
<dbReference type="EMBL" id="JAUYVK010000039">
    <property type="protein sequence ID" value="MDP2492204.1"/>
    <property type="molecule type" value="Genomic_DNA"/>
</dbReference>
<keyword evidence="3" id="KW-0328">Glycosyltransferase</keyword>
<feature type="domain" description="Glycosyl transferase family 1" evidence="1">
    <location>
        <begin position="194"/>
        <end position="344"/>
    </location>
</feature>
<name>A0ABD5AGP5_VIBSP</name>
<dbReference type="InterPro" id="IPR028098">
    <property type="entry name" value="Glyco_trans_4-like_N"/>
</dbReference>
<gene>
    <name evidence="3" type="ORF">Q8W38_22880</name>
</gene>
<evidence type="ECO:0000259" key="1">
    <source>
        <dbReference type="Pfam" id="PF00534"/>
    </source>
</evidence>
<dbReference type="EC" id="2.4.-.-" evidence="3"/>
<dbReference type="GO" id="GO:0016757">
    <property type="term" value="F:glycosyltransferase activity"/>
    <property type="evidence" value="ECO:0007669"/>
    <property type="project" value="UniProtKB-KW"/>
</dbReference>
<evidence type="ECO:0000313" key="4">
    <source>
        <dbReference type="Proteomes" id="UP001177883"/>
    </source>
</evidence>
<protein>
    <submittedName>
        <fullName evidence="3">Glycosyltransferase</fullName>
        <ecNumber evidence="3">2.4.-.-</ecNumber>
    </submittedName>
</protein>
<keyword evidence="3" id="KW-0808">Transferase</keyword>
<evidence type="ECO:0000313" key="3">
    <source>
        <dbReference type="EMBL" id="MDP2492204.1"/>
    </source>
</evidence>
<dbReference type="CDD" id="cd03811">
    <property type="entry name" value="GT4_GT28_WabH-like"/>
    <property type="match status" value="1"/>
</dbReference>
<reference evidence="3" key="1">
    <citation type="submission" date="2023-07" db="EMBL/GenBank/DDBJ databases">
        <title>Genome content predicts the carbon catabolic preferences of heterotrophic bacteria.</title>
        <authorList>
            <person name="Gralka M."/>
        </authorList>
    </citation>
    <scope>NUCLEOTIDE SEQUENCE</scope>
    <source>
        <strain evidence="3">6E03</strain>
    </source>
</reference>
<evidence type="ECO:0000259" key="2">
    <source>
        <dbReference type="Pfam" id="PF13439"/>
    </source>
</evidence>
<feature type="domain" description="Glycosyltransferase subfamily 4-like N-terminal" evidence="2">
    <location>
        <begin position="17"/>
        <end position="178"/>
    </location>
</feature>
<dbReference type="PANTHER" id="PTHR12526:SF630">
    <property type="entry name" value="GLYCOSYLTRANSFERASE"/>
    <property type="match status" value="1"/>
</dbReference>
<dbReference type="RefSeq" id="WP_102492299.1">
    <property type="nucleotide sequence ID" value="NZ_JAUYVK010000039.1"/>
</dbReference>
<sequence>MNKCKSFVFFMQNFYGGGAEKVIVNLANELFRLGHPITIVVNDNNGPYFHDVANGIGIVELKKKRLIFGVLKLYQLLAKIQPDYFLSTLDMPNVINGIIALMNSFTGKLNCKFIAREANTISSYSWLDNSGLLIKIYARKYLYKKINLVIANSPDTKEEIVKKLSLSAHDVVAIGNPVLKVIDIPAMQDDFCTNTASTEYKLITVGRLERQKNLFFLLDVIKKMSLKYNVTLDIYGVGSLEVELKKYVEKLGLNNIVSFEGFHDDVCKRYSQYDAFILTSLWEGFGNVYVEALSGGIPIITTDSKGGARYIINDSDIGSICPFDVDNIVDSVVFEISKNTKEKREKRFSRAGDFTVDNIAKQYRRVCYGVE</sequence>
<accession>A0ABD5AGP5</accession>
<comment type="caution">
    <text evidence="3">The sequence shown here is derived from an EMBL/GenBank/DDBJ whole genome shotgun (WGS) entry which is preliminary data.</text>
</comment>